<dbReference type="Proteomes" id="UP000001055">
    <property type="component" value="Unassembled WGS sequence"/>
</dbReference>
<evidence type="ECO:0000313" key="4">
    <source>
        <dbReference type="EMBL" id="EAT81938.2"/>
    </source>
</evidence>
<feature type="compositionally biased region" description="Polar residues" evidence="1">
    <location>
        <begin position="20"/>
        <end position="32"/>
    </location>
</feature>
<dbReference type="InterPro" id="IPR003165">
    <property type="entry name" value="Piwi"/>
</dbReference>
<dbReference type="Pfam" id="PF02171">
    <property type="entry name" value="Piwi"/>
    <property type="match status" value="1"/>
</dbReference>
<organism evidence="4 5">
    <name type="scientific">Phaeosphaeria nodorum (strain SN15 / ATCC MYA-4574 / FGSC 10173)</name>
    <name type="common">Glume blotch fungus</name>
    <name type="synonym">Parastagonospora nodorum</name>
    <dbReference type="NCBI Taxonomy" id="321614"/>
    <lineage>
        <taxon>Eukaryota</taxon>
        <taxon>Fungi</taxon>
        <taxon>Dikarya</taxon>
        <taxon>Ascomycota</taxon>
        <taxon>Pezizomycotina</taxon>
        <taxon>Dothideomycetes</taxon>
        <taxon>Pleosporomycetidae</taxon>
        <taxon>Pleosporales</taxon>
        <taxon>Pleosporineae</taxon>
        <taxon>Phaeosphaeriaceae</taxon>
        <taxon>Parastagonospora</taxon>
    </lineage>
</organism>
<sequence>MAPKGKNKGGGGKKKAKGNQTAPGELSTQQKANITHNFDYYSKRVDAKQQYWKNSVGTNQTDAANAFWEELKQQHEASQPSPPAAPGTPQVSDAEDSQKGLASDLESLSLDREGDDSGPELKEQDESGTELEEQVKGDATGEGLVNNEDTSRAMAPAAGPILHASDGIAHLIDIMDVGPNLDQTRKAKGAKFPIRTDFQNTTTNVFTNHFEVTIDDHATFHEFQVVGIPEGRSKRMNKMFMDTVIEKSPVLHGNQDFFATDSVKTIIDQVMGMGKDGTSSMCKMATMEQSPIYIFAMFESLTLQGLKRYVASEPPSDDWNPMGWNESTTMDALNIVVSKCFGTGIVRTVANKFFVEARLEPIGHVSAVHHPGLLLLDTTCELMAGKTIFGRDYPSMLTGLRVYIDYERGSTKDGKASSVNNEESRIKRICALGLPCNTQTFSLKKRDDAGNDLTEQSITIKDYLESEYDIKLGNPELDAVNLGSQQRPSWFAPEKLVIMPYQVYRRAVPSRLTSDMLRIACNGPRRNRELIEGEGMSKLLLQPGAAIAGRRDLPLTISKSMLKVDCSQLPYPKIRYGDQSYNIKPADAKWNLGDKQFLSTKNHERTVSYTVLHERSVDATHIDQIRQNFEVQLTKLKVGNATHLGTHQLSTNVKGLQSGLRKAQQQKVDLVILVLRSKDQEVYSNFKYLADRVFGIPSIVMVTASNFRGGAWNVTGLDQYIGNIMMKANLKLGGINHSAESDRGNIKNHLENTLVLGSDVTHPSNGSLFGCPSVAALVGSVDNTGGCFLGSLRLQDQGSKEHQMIDDLKSMVVDRLWDWFSLNKRKHPKNILYYRDGVGDSQFEEVRNKELVDIRDGYDQFVKEVRKASFGRDIEDPPPLKLTAVVCTKRHHTRFYPNKPADMQTNAQNNCKAGTLVEQSVTNPYFTDFYLQSHNGIKGTAKPAHYFVLVNEMEIGVSDLQHLTYNLCLSYVRATMGVSYAAPAYYADRLCERARCYLRDFFVPQQSMREEVEAQRRQFEKSKGIRPPKDMDNMSFSQKEQERARVKQVKEEIDGILRKMKRTSAQSRLDARSQEQDYCEEKCEALRKTMYWM</sequence>
<dbReference type="PROSITE" id="PS50822">
    <property type="entry name" value="PIWI"/>
    <property type="match status" value="1"/>
</dbReference>
<dbReference type="STRING" id="321614.Q0UCH0"/>
<evidence type="ECO:0000256" key="1">
    <source>
        <dbReference type="SAM" id="MobiDB-lite"/>
    </source>
</evidence>
<dbReference type="SUPFAM" id="SSF53098">
    <property type="entry name" value="Ribonuclease H-like"/>
    <property type="match status" value="1"/>
</dbReference>
<dbReference type="Gene3D" id="3.30.420.10">
    <property type="entry name" value="Ribonuclease H-like superfamily/Ribonuclease H"/>
    <property type="match status" value="1"/>
</dbReference>
<dbReference type="VEuPathDB" id="FungiDB:JI435_105440"/>
<dbReference type="InterPro" id="IPR012337">
    <property type="entry name" value="RNaseH-like_sf"/>
</dbReference>
<reference evidence="5" key="1">
    <citation type="journal article" date="2007" name="Plant Cell">
        <title>Dothideomycete-plant interactions illuminated by genome sequencing and EST analysis of the wheat pathogen Stagonospora nodorum.</title>
        <authorList>
            <person name="Hane J.K."/>
            <person name="Lowe R.G."/>
            <person name="Solomon P.S."/>
            <person name="Tan K.C."/>
            <person name="Schoch C.L."/>
            <person name="Spatafora J.W."/>
            <person name="Crous P.W."/>
            <person name="Kodira C."/>
            <person name="Birren B.W."/>
            <person name="Galagan J.E."/>
            <person name="Torriani S.F."/>
            <person name="McDonald B.A."/>
            <person name="Oliver R.P."/>
        </authorList>
    </citation>
    <scope>NUCLEOTIDE SEQUENCE [LARGE SCALE GENOMIC DNA]</scope>
    <source>
        <strain evidence="5">SN15 / ATCC MYA-4574 / FGSC 10173</strain>
    </source>
</reference>
<evidence type="ECO:0000259" key="2">
    <source>
        <dbReference type="PROSITE" id="PS50821"/>
    </source>
</evidence>
<dbReference type="InterPro" id="IPR036085">
    <property type="entry name" value="PAZ_dom_sf"/>
</dbReference>
<feature type="compositionally biased region" description="Basic residues" evidence="1">
    <location>
        <begin position="1"/>
        <end position="17"/>
    </location>
</feature>
<dbReference type="GO" id="GO:0005737">
    <property type="term" value="C:cytoplasm"/>
    <property type="evidence" value="ECO:0000318"/>
    <property type="project" value="GO_Central"/>
</dbReference>
<protein>
    <submittedName>
        <fullName evidence="4">Uncharacterized protein</fullName>
    </submittedName>
</protein>
<dbReference type="GO" id="GO:0004521">
    <property type="term" value="F:RNA endonuclease activity"/>
    <property type="evidence" value="ECO:0000318"/>
    <property type="project" value="GO_Central"/>
</dbReference>
<dbReference type="GeneID" id="5977719"/>
<feature type="region of interest" description="Disordered" evidence="1">
    <location>
        <begin position="63"/>
        <end position="146"/>
    </location>
</feature>
<dbReference type="InParanoid" id="Q0UCH0"/>
<dbReference type="HOGENOM" id="CLU_004544_4_0_1"/>
<dbReference type="PROSITE" id="PS50821">
    <property type="entry name" value="PAZ"/>
    <property type="match status" value="1"/>
</dbReference>
<dbReference type="KEGG" id="pno:SNOG_10544"/>
<feature type="region of interest" description="Disordered" evidence="1">
    <location>
        <begin position="1017"/>
        <end position="1041"/>
    </location>
</feature>
<evidence type="ECO:0000313" key="5">
    <source>
        <dbReference type="Proteomes" id="UP000001055"/>
    </source>
</evidence>
<accession>Q0UCH0</accession>
<dbReference type="AlphaFoldDB" id="Q0UCH0"/>
<proteinExistence type="predicted"/>
<dbReference type="SUPFAM" id="SSF101690">
    <property type="entry name" value="PAZ domain"/>
    <property type="match status" value="1"/>
</dbReference>
<feature type="region of interest" description="Disordered" evidence="1">
    <location>
        <begin position="1"/>
        <end position="32"/>
    </location>
</feature>
<dbReference type="eggNOG" id="KOG1041">
    <property type="taxonomic scope" value="Eukaryota"/>
</dbReference>
<dbReference type="EMBL" id="CH445341">
    <property type="protein sequence ID" value="EAT81938.2"/>
    <property type="molecule type" value="Genomic_DNA"/>
</dbReference>
<gene>
    <name evidence="4" type="ORF">SNOG_10544</name>
</gene>
<dbReference type="Gene3D" id="3.40.50.2300">
    <property type="match status" value="1"/>
</dbReference>
<dbReference type="GO" id="GO:0005634">
    <property type="term" value="C:nucleus"/>
    <property type="evidence" value="ECO:0000318"/>
    <property type="project" value="GO_Central"/>
</dbReference>
<dbReference type="Gene3D" id="2.170.260.10">
    <property type="entry name" value="paz domain"/>
    <property type="match status" value="1"/>
</dbReference>
<dbReference type="SMART" id="SM00950">
    <property type="entry name" value="Piwi"/>
    <property type="match status" value="1"/>
</dbReference>
<feature type="compositionally biased region" description="Basic and acidic residues" evidence="1">
    <location>
        <begin position="1017"/>
        <end position="1032"/>
    </location>
</feature>
<dbReference type="PANTHER" id="PTHR22891">
    <property type="entry name" value="EUKARYOTIC TRANSLATION INITIATION FACTOR 2C"/>
    <property type="match status" value="1"/>
</dbReference>
<dbReference type="GO" id="GO:0003727">
    <property type="term" value="F:single-stranded RNA binding"/>
    <property type="evidence" value="ECO:0000318"/>
    <property type="project" value="GO_Central"/>
</dbReference>
<feature type="domain" description="PAZ" evidence="2">
    <location>
        <begin position="378"/>
        <end position="500"/>
    </location>
</feature>
<dbReference type="GO" id="GO:0031047">
    <property type="term" value="P:regulatory ncRNA-mediated gene silencing"/>
    <property type="evidence" value="ECO:0000318"/>
    <property type="project" value="GO_Central"/>
</dbReference>
<dbReference type="RefSeq" id="XP_001800812.1">
    <property type="nucleotide sequence ID" value="XM_001800760.1"/>
</dbReference>
<feature type="domain" description="Piwi" evidence="3">
    <location>
        <begin position="670"/>
        <end position="999"/>
    </location>
</feature>
<evidence type="ECO:0000259" key="3">
    <source>
        <dbReference type="PROSITE" id="PS50822"/>
    </source>
</evidence>
<name>Q0UCH0_PHANO</name>
<dbReference type="InterPro" id="IPR036397">
    <property type="entry name" value="RNaseH_sf"/>
</dbReference>
<dbReference type="InterPro" id="IPR045246">
    <property type="entry name" value="Piwi_ago-like"/>
</dbReference>
<dbReference type="CDD" id="cd04657">
    <property type="entry name" value="Piwi_ago-like"/>
    <property type="match status" value="1"/>
</dbReference>
<dbReference type="InterPro" id="IPR003100">
    <property type="entry name" value="PAZ_dom"/>
</dbReference>